<protein>
    <submittedName>
        <fullName evidence="1">Uncharacterized protein</fullName>
    </submittedName>
</protein>
<dbReference type="Proteomes" id="UP000199013">
    <property type="component" value="Unassembled WGS sequence"/>
</dbReference>
<name>A0A1C3PBY0_9ACTN</name>
<evidence type="ECO:0000313" key="1">
    <source>
        <dbReference type="EMBL" id="SBW27310.1"/>
    </source>
</evidence>
<gene>
    <name evidence="1" type="ORF">FDG2_5269</name>
</gene>
<organism evidence="1 2">
    <name type="scientific">Candidatus Protofrankia californiensis</name>
    <dbReference type="NCBI Taxonomy" id="1839754"/>
    <lineage>
        <taxon>Bacteria</taxon>
        <taxon>Bacillati</taxon>
        <taxon>Actinomycetota</taxon>
        <taxon>Actinomycetes</taxon>
        <taxon>Frankiales</taxon>
        <taxon>Frankiaceae</taxon>
        <taxon>Protofrankia</taxon>
    </lineage>
</organism>
<accession>A0A1C3PBY0</accession>
<keyword evidence="2" id="KW-1185">Reference proteome</keyword>
<evidence type="ECO:0000313" key="2">
    <source>
        <dbReference type="Proteomes" id="UP000199013"/>
    </source>
</evidence>
<dbReference type="AlphaFoldDB" id="A0A1C3PBY0"/>
<proteinExistence type="predicted"/>
<dbReference type="InterPro" id="IPR045677">
    <property type="entry name" value="DUF6197"/>
</dbReference>
<reference evidence="2" key="1">
    <citation type="submission" date="2016-02" db="EMBL/GenBank/DDBJ databases">
        <authorList>
            <person name="Wibberg D."/>
        </authorList>
    </citation>
    <scope>NUCLEOTIDE SEQUENCE [LARGE SCALE GENOMIC DNA]</scope>
</reference>
<sequence>MSATTAVADLLTAAHAELAACGLHQGGHLHEATGAVDIAGALRLAADCPPNELPGSAYVLGVLLAAEDALALHLGIDPTAADAGEAVAAWCDQPGRTLAQALDLLAVTAGVIMPGRAA</sequence>
<dbReference type="EMBL" id="FLUV01002205">
    <property type="protein sequence ID" value="SBW27310.1"/>
    <property type="molecule type" value="Genomic_DNA"/>
</dbReference>
<dbReference type="Pfam" id="PF19698">
    <property type="entry name" value="DUF6197"/>
    <property type="match status" value="1"/>
</dbReference>